<feature type="region of interest" description="Disordered" evidence="8">
    <location>
        <begin position="87"/>
        <end position="127"/>
    </location>
</feature>
<evidence type="ECO:0000313" key="10">
    <source>
        <dbReference type="EMBL" id="RVW17913.1"/>
    </source>
</evidence>
<keyword evidence="3" id="KW-0805">Transcription regulation</keyword>
<dbReference type="PANTHER" id="PTHR45959:SF2">
    <property type="entry name" value="BHLH TRANSCRIPTION FACTOR"/>
    <property type="match status" value="1"/>
</dbReference>
<dbReference type="GO" id="GO:0003677">
    <property type="term" value="F:DNA binding"/>
    <property type="evidence" value="ECO:0007669"/>
    <property type="project" value="UniProtKB-KW"/>
</dbReference>
<evidence type="ECO:0000256" key="4">
    <source>
        <dbReference type="ARBA" id="ARBA00023125"/>
    </source>
</evidence>
<keyword evidence="7" id="KW-0175">Coiled coil</keyword>
<dbReference type="Gene3D" id="4.10.280.10">
    <property type="entry name" value="Helix-loop-helix DNA-binding domain"/>
    <property type="match status" value="1"/>
</dbReference>
<sequence>MDVSSAKWLTELYLSESVLYQFAGNRGSHLHTSISDAVFGNPVDHGFNFQSFSSDSYSSYLSFSPKTTLSSAVENFQTDIERTAKQLKTNSWESSTSNRITPKASSSSSSQLLSFGNSNSPLPTDVQNFHENLDCTVKPKDEAASHGNMNFASVISKSSYGNQNHGHGTKRVGTPITRNPLNNQDHVIAERKRREKLTQRFIALSAIVPGLKKTDKASVLGDAIKYLKQLQERVKTLEEQTTKKTVESVVSVKKSKLSDNDQNPDSFSDQPLPEIEARVSNKDVLIRIHCVKQKGFAVRILGEIEKLRLRVVNSSVLPFGDYIMDITVVAQAISFSLTFIPFLRFNPLHWSPKILSFL</sequence>
<dbReference type="AlphaFoldDB" id="A0A438C3T4"/>
<evidence type="ECO:0000256" key="1">
    <source>
        <dbReference type="ARBA" id="ARBA00004123"/>
    </source>
</evidence>
<accession>A0A438C3T4</accession>
<keyword evidence="4" id="KW-0238">DNA-binding</keyword>
<feature type="domain" description="BHLH" evidence="9">
    <location>
        <begin position="181"/>
        <end position="230"/>
    </location>
</feature>
<dbReference type="InterPro" id="IPR052610">
    <property type="entry name" value="bHLH_transcription_regulator"/>
</dbReference>
<dbReference type="InterPro" id="IPR011598">
    <property type="entry name" value="bHLH_dom"/>
</dbReference>
<comment type="subcellular location">
    <subcellularLocation>
        <location evidence="1">Nucleus</location>
    </subcellularLocation>
</comment>
<dbReference type="InterPro" id="IPR036638">
    <property type="entry name" value="HLH_DNA-bd_sf"/>
</dbReference>
<evidence type="ECO:0000256" key="6">
    <source>
        <dbReference type="ARBA" id="ARBA00023242"/>
    </source>
</evidence>
<feature type="coiled-coil region" evidence="7">
    <location>
        <begin position="220"/>
        <end position="247"/>
    </location>
</feature>
<keyword evidence="6" id="KW-0539">Nucleus</keyword>
<dbReference type="PROSITE" id="PS50888">
    <property type="entry name" value="BHLH"/>
    <property type="match status" value="1"/>
</dbReference>
<reference evidence="10 11" key="1">
    <citation type="journal article" date="2018" name="PLoS Genet.">
        <title>Population sequencing reveals clonal diversity and ancestral inbreeding in the grapevine cultivar Chardonnay.</title>
        <authorList>
            <person name="Roach M.J."/>
            <person name="Johnson D.L."/>
            <person name="Bohlmann J."/>
            <person name="van Vuuren H.J."/>
            <person name="Jones S.J."/>
            <person name="Pretorius I.S."/>
            <person name="Schmidt S.A."/>
            <person name="Borneman A.R."/>
        </authorList>
    </citation>
    <scope>NUCLEOTIDE SEQUENCE [LARGE SCALE GENOMIC DNA]</scope>
    <source>
        <strain evidence="11">cv. Chardonnay</strain>
        <tissue evidence="10">Leaf</tissue>
    </source>
</reference>
<dbReference type="GO" id="GO:0005634">
    <property type="term" value="C:nucleus"/>
    <property type="evidence" value="ECO:0007669"/>
    <property type="project" value="UniProtKB-SubCell"/>
</dbReference>
<dbReference type="CDD" id="cd11452">
    <property type="entry name" value="bHLH_AtNAI1_like"/>
    <property type="match status" value="1"/>
</dbReference>
<dbReference type="Proteomes" id="UP000288805">
    <property type="component" value="Unassembled WGS sequence"/>
</dbReference>
<dbReference type="GO" id="GO:0006355">
    <property type="term" value="P:regulation of DNA-templated transcription"/>
    <property type="evidence" value="ECO:0007669"/>
    <property type="project" value="UniProtKB-ARBA"/>
</dbReference>
<feature type="compositionally biased region" description="Polar residues" evidence="8">
    <location>
        <begin position="87"/>
        <end position="104"/>
    </location>
</feature>
<gene>
    <name evidence="10" type="primary">BHLH25_11</name>
    <name evidence="10" type="ORF">CK203_093560</name>
</gene>
<dbReference type="SMART" id="SM00353">
    <property type="entry name" value="HLH"/>
    <property type="match status" value="1"/>
</dbReference>
<protein>
    <submittedName>
        <fullName evidence="10">Transcription factor bHLH25</fullName>
    </submittedName>
</protein>
<evidence type="ECO:0000313" key="11">
    <source>
        <dbReference type="Proteomes" id="UP000288805"/>
    </source>
</evidence>
<evidence type="ECO:0000256" key="5">
    <source>
        <dbReference type="ARBA" id="ARBA00023163"/>
    </source>
</evidence>
<feature type="region of interest" description="Disordered" evidence="8">
    <location>
        <begin position="160"/>
        <end position="181"/>
    </location>
</feature>
<comment type="subunit">
    <text evidence="2">Homodimer.</text>
</comment>
<evidence type="ECO:0000256" key="2">
    <source>
        <dbReference type="ARBA" id="ARBA00011738"/>
    </source>
</evidence>
<dbReference type="Pfam" id="PF00010">
    <property type="entry name" value="HLH"/>
    <property type="match status" value="1"/>
</dbReference>
<name>A0A438C3T4_VITVI</name>
<feature type="compositionally biased region" description="Low complexity" evidence="8">
    <location>
        <begin position="105"/>
        <end position="120"/>
    </location>
</feature>
<proteinExistence type="predicted"/>
<evidence type="ECO:0000256" key="7">
    <source>
        <dbReference type="SAM" id="Coils"/>
    </source>
</evidence>
<dbReference type="EMBL" id="QGNW01002572">
    <property type="protein sequence ID" value="RVW17913.1"/>
    <property type="molecule type" value="Genomic_DNA"/>
</dbReference>
<organism evidence="10 11">
    <name type="scientific">Vitis vinifera</name>
    <name type="common">Grape</name>
    <dbReference type="NCBI Taxonomy" id="29760"/>
    <lineage>
        <taxon>Eukaryota</taxon>
        <taxon>Viridiplantae</taxon>
        <taxon>Streptophyta</taxon>
        <taxon>Embryophyta</taxon>
        <taxon>Tracheophyta</taxon>
        <taxon>Spermatophyta</taxon>
        <taxon>Magnoliopsida</taxon>
        <taxon>eudicotyledons</taxon>
        <taxon>Gunneridae</taxon>
        <taxon>Pentapetalae</taxon>
        <taxon>rosids</taxon>
        <taxon>Vitales</taxon>
        <taxon>Vitaceae</taxon>
        <taxon>Viteae</taxon>
        <taxon>Vitis</taxon>
    </lineage>
</organism>
<evidence type="ECO:0000256" key="3">
    <source>
        <dbReference type="ARBA" id="ARBA00023015"/>
    </source>
</evidence>
<evidence type="ECO:0000259" key="9">
    <source>
        <dbReference type="PROSITE" id="PS50888"/>
    </source>
</evidence>
<evidence type="ECO:0000256" key="8">
    <source>
        <dbReference type="SAM" id="MobiDB-lite"/>
    </source>
</evidence>
<dbReference type="SUPFAM" id="SSF47459">
    <property type="entry name" value="HLH, helix-loop-helix DNA-binding domain"/>
    <property type="match status" value="1"/>
</dbReference>
<comment type="caution">
    <text evidence="10">The sequence shown here is derived from an EMBL/GenBank/DDBJ whole genome shotgun (WGS) entry which is preliminary data.</text>
</comment>
<dbReference type="FunFam" id="4.10.280.10:FF:000095">
    <property type="entry name" value="Basic helix-loop-helix family protein"/>
    <property type="match status" value="1"/>
</dbReference>
<dbReference type="GO" id="GO:0046983">
    <property type="term" value="F:protein dimerization activity"/>
    <property type="evidence" value="ECO:0007669"/>
    <property type="project" value="InterPro"/>
</dbReference>
<dbReference type="PANTHER" id="PTHR45959">
    <property type="entry name" value="BHLH TRANSCRIPTION FACTOR"/>
    <property type="match status" value="1"/>
</dbReference>
<keyword evidence="5" id="KW-0804">Transcription</keyword>